<keyword evidence="1" id="KW-0472">Membrane</keyword>
<keyword evidence="1" id="KW-1133">Transmembrane helix</keyword>
<evidence type="ECO:0000313" key="3">
    <source>
        <dbReference type="Proteomes" id="UP000063275"/>
    </source>
</evidence>
<dbReference type="EMBL" id="CP013331">
    <property type="protein sequence ID" value="ALQ40671.1"/>
    <property type="molecule type" value="Genomic_DNA"/>
</dbReference>
<reference evidence="2 3" key="1">
    <citation type="submission" date="2015-11" db="EMBL/GenBank/DDBJ databases">
        <authorList>
            <person name="Zhang Y."/>
            <person name="Guo Z."/>
        </authorList>
    </citation>
    <scope>NUCLEOTIDE SEQUENCE [LARGE SCALE GENOMIC DNA]</scope>
    <source>
        <strain evidence="2 3">ChDC F174</strain>
    </source>
</reference>
<feature type="transmembrane region" description="Helical" evidence="1">
    <location>
        <begin position="12"/>
        <end position="29"/>
    </location>
</feature>
<dbReference type="OrthoDB" id="1753275at2"/>
<proteinExistence type="predicted"/>
<dbReference type="KEGG" id="fhw:RN87_09050"/>
<keyword evidence="1" id="KW-0812">Transmembrane</keyword>
<evidence type="ECO:0000256" key="1">
    <source>
        <dbReference type="SAM" id="Phobius"/>
    </source>
</evidence>
<dbReference type="Proteomes" id="UP000063275">
    <property type="component" value="Chromosome"/>
</dbReference>
<gene>
    <name evidence="2" type="ORF">RN87_09050</name>
</gene>
<evidence type="ECO:0000313" key="2">
    <source>
        <dbReference type="EMBL" id="ALQ40671.1"/>
    </source>
</evidence>
<accession>A0A0S2ZPK0</accession>
<dbReference type="RefSeq" id="WP_029491673.1">
    <property type="nucleotide sequence ID" value="NZ_ATKF01000035.1"/>
</dbReference>
<protein>
    <submittedName>
        <fullName evidence="2">Uncharacterized protein</fullName>
    </submittedName>
</protein>
<dbReference type="GeneID" id="60659970"/>
<dbReference type="AlphaFoldDB" id="A0A0S2ZPK0"/>
<sequence length="91" mass="9883">MFGTNAITKNHLVGAAVGVGVAAVAFYLYKKNQAKVDEFLRKQGINIKTSSCSNLENLDIEGLTEMKEHIEDLIAEKSAAESVEEVIVEAE</sequence>
<name>A0A0S2ZPK0_9FUSO</name>
<organism evidence="2">
    <name type="scientific">Fusobacterium hwasookii ChDC F174</name>
    <dbReference type="NCBI Taxonomy" id="1307442"/>
    <lineage>
        <taxon>Bacteria</taxon>
        <taxon>Fusobacteriati</taxon>
        <taxon>Fusobacteriota</taxon>
        <taxon>Fusobacteriia</taxon>
        <taxon>Fusobacteriales</taxon>
        <taxon>Fusobacteriaceae</taxon>
        <taxon>Fusobacterium</taxon>
    </lineage>
</organism>